<protein>
    <submittedName>
        <fullName evidence="2">Uncharacterized protein</fullName>
    </submittedName>
</protein>
<dbReference type="EMBL" id="AP024747">
    <property type="protein sequence ID" value="BCY25509.1"/>
    <property type="molecule type" value="Genomic_DNA"/>
</dbReference>
<organism evidence="2 3">
    <name type="scientific">Cutibacterium modestum</name>
    <dbReference type="NCBI Taxonomy" id="2559073"/>
    <lineage>
        <taxon>Bacteria</taxon>
        <taxon>Bacillati</taxon>
        <taxon>Actinomycetota</taxon>
        <taxon>Actinomycetes</taxon>
        <taxon>Propionibacteriales</taxon>
        <taxon>Propionibacteriaceae</taxon>
        <taxon>Cutibacterium</taxon>
    </lineage>
</organism>
<accession>A0AAD1NW85</accession>
<reference evidence="2" key="1">
    <citation type="submission" date="2021-06" db="EMBL/GenBank/DDBJ databases">
        <title>Genome sequence of Cutibacterium modestum strain KB17-24694.</title>
        <authorList>
            <person name="Dekio I."/>
            <person name="Asahina A."/>
            <person name="Nishida M."/>
        </authorList>
    </citation>
    <scope>NUCLEOTIDE SEQUENCE</scope>
    <source>
        <strain evidence="2">KB17-24694</strain>
    </source>
</reference>
<dbReference type="Proteomes" id="UP000825072">
    <property type="component" value="Chromosome 1"/>
</dbReference>
<sequence>MRILPQYIRRNRDRACITIPGGTPHPARCCPTTLRINKGRQGNNQVVTAGRLSRLFHLRTADPEQGLSATITDPVVVRVPSGLLSGDDLTTALTTGGILLPNPHSESRRVMSSPPLVRAVASISPAGASAAQKASQQRQQLLIAALGALAALLTVVATSVSITGMYGTVHRQRSLVRKLHGWSGLYAFRQVVVWETGLWSALTIFTAWRSVTA</sequence>
<feature type="transmembrane region" description="Helical" evidence="1">
    <location>
        <begin position="141"/>
        <end position="166"/>
    </location>
</feature>
<evidence type="ECO:0000256" key="1">
    <source>
        <dbReference type="SAM" id="Phobius"/>
    </source>
</evidence>
<evidence type="ECO:0000313" key="2">
    <source>
        <dbReference type="EMBL" id="BCY25509.1"/>
    </source>
</evidence>
<gene>
    <name evidence="2" type="ORF">KB1_14990</name>
</gene>
<dbReference type="AlphaFoldDB" id="A0AAD1NW85"/>
<feature type="transmembrane region" description="Helical" evidence="1">
    <location>
        <begin position="186"/>
        <end position="208"/>
    </location>
</feature>
<keyword evidence="1" id="KW-0812">Transmembrane</keyword>
<proteinExistence type="predicted"/>
<keyword evidence="1" id="KW-0472">Membrane</keyword>
<name>A0AAD1NW85_9ACTN</name>
<evidence type="ECO:0000313" key="3">
    <source>
        <dbReference type="Proteomes" id="UP000825072"/>
    </source>
</evidence>
<keyword evidence="1" id="KW-1133">Transmembrane helix</keyword>